<organism evidence="1 2">
    <name type="scientific">Gossypium davidsonii</name>
    <name type="common">Davidson's cotton</name>
    <name type="synonym">Gossypium klotzschianum subsp. davidsonii</name>
    <dbReference type="NCBI Taxonomy" id="34287"/>
    <lineage>
        <taxon>Eukaryota</taxon>
        <taxon>Viridiplantae</taxon>
        <taxon>Streptophyta</taxon>
        <taxon>Embryophyta</taxon>
        <taxon>Tracheophyta</taxon>
        <taxon>Spermatophyta</taxon>
        <taxon>Magnoliopsida</taxon>
        <taxon>eudicotyledons</taxon>
        <taxon>Gunneridae</taxon>
        <taxon>Pentapetalae</taxon>
        <taxon>rosids</taxon>
        <taxon>malvids</taxon>
        <taxon>Malvales</taxon>
        <taxon>Malvaceae</taxon>
        <taxon>Malvoideae</taxon>
        <taxon>Gossypium</taxon>
    </lineage>
</organism>
<dbReference type="AlphaFoldDB" id="A0A7J8SSH4"/>
<dbReference type="EMBL" id="JABFAC010000011">
    <property type="protein sequence ID" value="MBA0629019.1"/>
    <property type="molecule type" value="Genomic_DNA"/>
</dbReference>
<dbReference type="Proteomes" id="UP000593561">
    <property type="component" value="Unassembled WGS sequence"/>
</dbReference>
<sequence length="62" mass="6811">MSWNILSSLLNINSTFPSWCWEISLSEVFLIGVDATGSIAPSSFHLSGRLISSHCIVLEIMV</sequence>
<gene>
    <name evidence="1" type="ORF">Godav_023639</name>
</gene>
<accession>A0A7J8SSH4</accession>
<evidence type="ECO:0000313" key="2">
    <source>
        <dbReference type="Proteomes" id="UP000593561"/>
    </source>
</evidence>
<keyword evidence="2" id="KW-1185">Reference proteome</keyword>
<name>A0A7J8SSH4_GOSDV</name>
<proteinExistence type="predicted"/>
<evidence type="ECO:0000313" key="1">
    <source>
        <dbReference type="EMBL" id="MBA0629019.1"/>
    </source>
</evidence>
<reference evidence="1 2" key="1">
    <citation type="journal article" date="2019" name="Genome Biol. Evol.">
        <title>Insights into the evolution of the New World diploid cottons (Gossypium, subgenus Houzingenia) based on genome sequencing.</title>
        <authorList>
            <person name="Grover C.E."/>
            <person name="Arick M.A. 2nd"/>
            <person name="Thrash A."/>
            <person name="Conover J.L."/>
            <person name="Sanders W.S."/>
            <person name="Peterson D.G."/>
            <person name="Frelichowski J.E."/>
            <person name="Scheffler J.A."/>
            <person name="Scheffler B.E."/>
            <person name="Wendel J.F."/>
        </authorList>
    </citation>
    <scope>NUCLEOTIDE SEQUENCE [LARGE SCALE GENOMIC DNA]</scope>
    <source>
        <strain evidence="1">27</strain>
        <tissue evidence="1">Leaf</tissue>
    </source>
</reference>
<comment type="caution">
    <text evidence="1">The sequence shown here is derived from an EMBL/GenBank/DDBJ whole genome shotgun (WGS) entry which is preliminary data.</text>
</comment>
<protein>
    <submittedName>
        <fullName evidence="1">Uncharacterized protein</fullName>
    </submittedName>
</protein>